<dbReference type="PANTHER" id="PTHR48032">
    <property type="entry name" value="RNA-BINDING PROTEIN MUSASHI HOMOLOG RBP6"/>
    <property type="match status" value="1"/>
</dbReference>
<accession>A0A9K3P408</accession>
<comment type="caution">
    <text evidence="5">The sequence shown here is derived from an EMBL/GenBank/DDBJ whole genome shotgun (WGS) entry which is preliminary data.</text>
</comment>
<dbReference type="InterPro" id="IPR035979">
    <property type="entry name" value="RBD_domain_sf"/>
</dbReference>
<proteinExistence type="predicted"/>
<evidence type="ECO:0000256" key="1">
    <source>
        <dbReference type="ARBA" id="ARBA00022737"/>
    </source>
</evidence>
<evidence type="ECO:0000259" key="4">
    <source>
        <dbReference type="PROSITE" id="PS50102"/>
    </source>
</evidence>
<dbReference type="Pfam" id="PF00076">
    <property type="entry name" value="RRM_1"/>
    <property type="match status" value="1"/>
</dbReference>
<dbReference type="InterPro" id="IPR012677">
    <property type="entry name" value="Nucleotide-bd_a/b_plait_sf"/>
</dbReference>
<evidence type="ECO:0000313" key="6">
    <source>
        <dbReference type="Proteomes" id="UP000215914"/>
    </source>
</evidence>
<evidence type="ECO:0000256" key="2">
    <source>
        <dbReference type="ARBA" id="ARBA00022884"/>
    </source>
</evidence>
<dbReference type="AlphaFoldDB" id="A0A9K3P408"/>
<dbReference type="EMBL" id="MNCJ02000316">
    <property type="protein sequence ID" value="KAF5822620.1"/>
    <property type="molecule type" value="Genomic_DNA"/>
</dbReference>
<dbReference type="PANTHER" id="PTHR48032:SF16">
    <property type="entry name" value="RNA-BINDING (RRM_RBD_RNP MOTIFS) FAMILY PROTEIN"/>
    <property type="match status" value="1"/>
</dbReference>
<keyword evidence="6" id="KW-1185">Reference proteome</keyword>
<dbReference type="InterPro" id="IPR000504">
    <property type="entry name" value="RRM_dom"/>
</dbReference>
<evidence type="ECO:0000256" key="3">
    <source>
        <dbReference type="PROSITE-ProRule" id="PRU00176"/>
    </source>
</evidence>
<dbReference type="Gramene" id="mRNA:HanXRQr2_Chr01g0028681">
    <property type="protein sequence ID" value="CDS:HanXRQr2_Chr01g0028681.1"/>
    <property type="gene ID" value="HanXRQr2_Chr01g0028681"/>
</dbReference>
<dbReference type="SUPFAM" id="SSF54928">
    <property type="entry name" value="RNA-binding domain, RBD"/>
    <property type="match status" value="1"/>
</dbReference>
<feature type="domain" description="RRM" evidence="4">
    <location>
        <begin position="6"/>
        <end position="49"/>
    </location>
</feature>
<dbReference type="Proteomes" id="UP000215914">
    <property type="component" value="Unassembled WGS sequence"/>
</dbReference>
<keyword evidence="2 3" id="KW-0694">RNA-binding</keyword>
<dbReference type="GO" id="GO:0003723">
    <property type="term" value="F:RNA binding"/>
    <property type="evidence" value="ECO:0007669"/>
    <property type="project" value="UniProtKB-UniRule"/>
</dbReference>
<reference evidence="5" key="2">
    <citation type="submission" date="2020-06" db="EMBL/GenBank/DDBJ databases">
        <title>Helianthus annuus Genome sequencing and assembly Release 2.</title>
        <authorList>
            <person name="Gouzy J."/>
            <person name="Langlade N."/>
            <person name="Munos S."/>
        </authorList>
    </citation>
    <scope>NUCLEOTIDE SEQUENCE</scope>
    <source>
        <tissue evidence="5">Leaves</tissue>
    </source>
</reference>
<evidence type="ECO:0000313" key="5">
    <source>
        <dbReference type="EMBL" id="KAF5822620.1"/>
    </source>
</evidence>
<protein>
    <submittedName>
        <fullName evidence="5">RNA recognition motif domain, nucleotide-binding alpha-beta plait domain superfamily</fullName>
    </submittedName>
</protein>
<dbReference type="PROSITE" id="PS50102">
    <property type="entry name" value="RRM"/>
    <property type="match status" value="1"/>
</dbReference>
<organism evidence="5 6">
    <name type="scientific">Helianthus annuus</name>
    <name type="common">Common sunflower</name>
    <dbReference type="NCBI Taxonomy" id="4232"/>
    <lineage>
        <taxon>Eukaryota</taxon>
        <taxon>Viridiplantae</taxon>
        <taxon>Streptophyta</taxon>
        <taxon>Embryophyta</taxon>
        <taxon>Tracheophyta</taxon>
        <taxon>Spermatophyta</taxon>
        <taxon>Magnoliopsida</taxon>
        <taxon>eudicotyledons</taxon>
        <taxon>Gunneridae</taxon>
        <taxon>Pentapetalae</taxon>
        <taxon>asterids</taxon>
        <taxon>campanulids</taxon>
        <taxon>Asterales</taxon>
        <taxon>Asteraceae</taxon>
        <taxon>Asteroideae</taxon>
        <taxon>Heliantheae alliance</taxon>
        <taxon>Heliantheae</taxon>
        <taxon>Helianthus</taxon>
    </lineage>
</organism>
<dbReference type="Gene3D" id="3.30.70.330">
    <property type="match status" value="1"/>
</dbReference>
<sequence length="61" mass="7049">MQSDLGKLFICGISWDTNEERLEEYFSSYGQVLEVVIKKDHTTGWARVKCSLKKKMGITSY</sequence>
<reference evidence="5" key="1">
    <citation type="journal article" date="2017" name="Nature">
        <title>The sunflower genome provides insights into oil metabolism, flowering and Asterid evolution.</title>
        <authorList>
            <person name="Badouin H."/>
            <person name="Gouzy J."/>
            <person name="Grassa C.J."/>
            <person name="Murat F."/>
            <person name="Staton S.E."/>
            <person name="Cottret L."/>
            <person name="Lelandais-Briere C."/>
            <person name="Owens G.L."/>
            <person name="Carrere S."/>
            <person name="Mayjonade B."/>
            <person name="Legrand L."/>
            <person name="Gill N."/>
            <person name="Kane N.C."/>
            <person name="Bowers J.E."/>
            <person name="Hubner S."/>
            <person name="Bellec A."/>
            <person name="Berard A."/>
            <person name="Berges H."/>
            <person name="Blanchet N."/>
            <person name="Boniface M.C."/>
            <person name="Brunel D."/>
            <person name="Catrice O."/>
            <person name="Chaidir N."/>
            <person name="Claudel C."/>
            <person name="Donnadieu C."/>
            <person name="Faraut T."/>
            <person name="Fievet G."/>
            <person name="Helmstetter N."/>
            <person name="King M."/>
            <person name="Knapp S.J."/>
            <person name="Lai Z."/>
            <person name="Le Paslier M.C."/>
            <person name="Lippi Y."/>
            <person name="Lorenzon L."/>
            <person name="Mandel J.R."/>
            <person name="Marage G."/>
            <person name="Marchand G."/>
            <person name="Marquand E."/>
            <person name="Bret-Mestries E."/>
            <person name="Morien E."/>
            <person name="Nambeesan S."/>
            <person name="Nguyen T."/>
            <person name="Pegot-Espagnet P."/>
            <person name="Pouilly N."/>
            <person name="Raftis F."/>
            <person name="Sallet E."/>
            <person name="Schiex T."/>
            <person name="Thomas J."/>
            <person name="Vandecasteele C."/>
            <person name="Vares D."/>
            <person name="Vear F."/>
            <person name="Vautrin S."/>
            <person name="Crespi M."/>
            <person name="Mangin B."/>
            <person name="Burke J.M."/>
            <person name="Salse J."/>
            <person name="Munos S."/>
            <person name="Vincourt P."/>
            <person name="Rieseberg L.H."/>
            <person name="Langlade N.B."/>
        </authorList>
    </citation>
    <scope>NUCLEOTIDE SEQUENCE</scope>
    <source>
        <tissue evidence="5">Leaves</tissue>
    </source>
</reference>
<name>A0A9K3P408_HELAN</name>
<gene>
    <name evidence="5" type="ORF">HanXRQr2_Chr01g0028681</name>
</gene>
<keyword evidence="1" id="KW-0677">Repeat</keyword>